<comment type="caution">
    <text evidence="1">The sequence shown here is derived from an EMBL/GenBank/DDBJ whole genome shotgun (WGS) entry which is preliminary data.</text>
</comment>
<dbReference type="EMBL" id="CAJVPW010006949">
    <property type="protein sequence ID" value="CAG8575065.1"/>
    <property type="molecule type" value="Genomic_DNA"/>
</dbReference>
<name>A0ACA9M9E1_9GLOM</name>
<dbReference type="Proteomes" id="UP000789366">
    <property type="component" value="Unassembled WGS sequence"/>
</dbReference>
<organism evidence="1 2">
    <name type="scientific">Cetraspora pellucida</name>
    <dbReference type="NCBI Taxonomy" id="1433469"/>
    <lineage>
        <taxon>Eukaryota</taxon>
        <taxon>Fungi</taxon>
        <taxon>Fungi incertae sedis</taxon>
        <taxon>Mucoromycota</taxon>
        <taxon>Glomeromycotina</taxon>
        <taxon>Glomeromycetes</taxon>
        <taxon>Diversisporales</taxon>
        <taxon>Gigasporaceae</taxon>
        <taxon>Cetraspora</taxon>
    </lineage>
</organism>
<protein>
    <submittedName>
        <fullName evidence="1">16093_t:CDS:1</fullName>
    </submittedName>
</protein>
<reference evidence="1" key="1">
    <citation type="submission" date="2021-06" db="EMBL/GenBank/DDBJ databases">
        <authorList>
            <person name="Kallberg Y."/>
            <person name="Tangrot J."/>
            <person name="Rosling A."/>
        </authorList>
    </citation>
    <scope>NUCLEOTIDE SEQUENCE</scope>
    <source>
        <strain evidence="1">28 12/20/2015</strain>
    </source>
</reference>
<evidence type="ECO:0000313" key="2">
    <source>
        <dbReference type="Proteomes" id="UP000789366"/>
    </source>
</evidence>
<proteinExistence type="predicted"/>
<evidence type="ECO:0000313" key="1">
    <source>
        <dbReference type="EMBL" id="CAG8575065.1"/>
    </source>
</evidence>
<accession>A0ACA9M9E1</accession>
<keyword evidence="2" id="KW-1185">Reference proteome</keyword>
<gene>
    <name evidence="1" type="ORF">SPELUC_LOCUS6142</name>
</gene>
<sequence length="62" mass="7509">MERLRDQFEYDKWRKIEKELDEALWLKSLEPVKDWDIASELNDTVTDDLMEAALREKLVLAR</sequence>